<organism evidence="2 3">
    <name type="scientific">Polyplosphaeria fusca</name>
    <dbReference type="NCBI Taxonomy" id="682080"/>
    <lineage>
        <taxon>Eukaryota</taxon>
        <taxon>Fungi</taxon>
        <taxon>Dikarya</taxon>
        <taxon>Ascomycota</taxon>
        <taxon>Pezizomycotina</taxon>
        <taxon>Dothideomycetes</taxon>
        <taxon>Pleosporomycetidae</taxon>
        <taxon>Pleosporales</taxon>
        <taxon>Tetraplosphaeriaceae</taxon>
        <taxon>Polyplosphaeria</taxon>
    </lineage>
</organism>
<accession>A0A9P4R9A3</accession>
<evidence type="ECO:0000313" key="3">
    <source>
        <dbReference type="Proteomes" id="UP000799444"/>
    </source>
</evidence>
<keyword evidence="3" id="KW-1185">Reference proteome</keyword>
<comment type="caution">
    <text evidence="2">The sequence shown here is derived from an EMBL/GenBank/DDBJ whole genome shotgun (WGS) entry which is preliminary data.</text>
</comment>
<gene>
    <name evidence="2" type="ORF">EJ04DRAFT_354516</name>
</gene>
<feature type="signal peptide" evidence="1">
    <location>
        <begin position="1"/>
        <end position="18"/>
    </location>
</feature>
<dbReference type="EMBL" id="ML996105">
    <property type="protein sequence ID" value="KAF2739178.1"/>
    <property type="molecule type" value="Genomic_DNA"/>
</dbReference>
<dbReference type="Proteomes" id="UP000799444">
    <property type="component" value="Unassembled WGS sequence"/>
</dbReference>
<evidence type="ECO:0000256" key="1">
    <source>
        <dbReference type="SAM" id="SignalP"/>
    </source>
</evidence>
<keyword evidence="1" id="KW-0732">Signal</keyword>
<feature type="chain" id="PRO_5040386543" description="Secreted protein" evidence="1">
    <location>
        <begin position="19"/>
        <end position="70"/>
    </location>
</feature>
<evidence type="ECO:0000313" key="2">
    <source>
        <dbReference type="EMBL" id="KAF2739178.1"/>
    </source>
</evidence>
<proteinExistence type="predicted"/>
<protein>
    <recommendedName>
        <fullName evidence="4">Secreted protein</fullName>
    </recommendedName>
</protein>
<name>A0A9P4R9A3_9PLEO</name>
<evidence type="ECO:0008006" key="4">
    <source>
        <dbReference type="Google" id="ProtNLM"/>
    </source>
</evidence>
<sequence>MLSCSFLVLQHGLVCSSAFGPSPKPPGGGSSADILNRLGPKQVVISVADAGRVPACFQLPNAYFYFSNPS</sequence>
<dbReference type="AlphaFoldDB" id="A0A9P4R9A3"/>
<reference evidence="2" key="1">
    <citation type="journal article" date="2020" name="Stud. Mycol.">
        <title>101 Dothideomycetes genomes: a test case for predicting lifestyles and emergence of pathogens.</title>
        <authorList>
            <person name="Haridas S."/>
            <person name="Albert R."/>
            <person name="Binder M."/>
            <person name="Bloem J."/>
            <person name="Labutti K."/>
            <person name="Salamov A."/>
            <person name="Andreopoulos B."/>
            <person name="Baker S."/>
            <person name="Barry K."/>
            <person name="Bills G."/>
            <person name="Bluhm B."/>
            <person name="Cannon C."/>
            <person name="Castanera R."/>
            <person name="Culley D."/>
            <person name="Daum C."/>
            <person name="Ezra D."/>
            <person name="Gonzalez J."/>
            <person name="Henrissat B."/>
            <person name="Kuo A."/>
            <person name="Liang C."/>
            <person name="Lipzen A."/>
            <person name="Lutzoni F."/>
            <person name="Magnuson J."/>
            <person name="Mondo S."/>
            <person name="Nolan M."/>
            <person name="Ohm R."/>
            <person name="Pangilinan J."/>
            <person name="Park H.-J."/>
            <person name="Ramirez L."/>
            <person name="Alfaro M."/>
            <person name="Sun H."/>
            <person name="Tritt A."/>
            <person name="Yoshinaga Y."/>
            <person name="Zwiers L.-H."/>
            <person name="Turgeon B."/>
            <person name="Goodwin S."/>
            <person name="Spatafora J."/>
            <person name="Crous P."/>
            <person name="Grigoriev I."/>
        </authorList>
    </citation>
    <scope>NUCLEOTIDE SEQUENCE</scope>
    <source>
        <strain evidence="2">CBS 125425</strain>
    </source>
</reference>